<keyword evidence="2 4" id="KW-0560">Oxidoreductase</keyword>
<dbReference type="InterPro" id="IPR006139">
    <property type="entry name" value="D-isomer_2_OHA_DH_cat_dom"/>
</dbReference>
<dbReference type="Pfam" id="PF00389">
    <property type="entry name" value="2-Hacid_dh"/>
    <property type="match status" value="1"/>
</dbReference>
<dbReference type="EMBL" id="CP012559">
    <property type="protein sequence ID" value="ALB28732.1"/>
    <property type="molecule type" value="Genomic_DNA"/>
</dbReference>
<dbReference type="GO" id="GO:0008720">
    <property type="term" value="F:D-lactate dehydrogenase (NAD+) activity"/>
    <property type="evidence" value="ECO:0007669"/>
    <property type="project" value="TreeGrafter"/>
</dbReference>
<evidence type="ECO:0000256" key="4">
    <source>
        <dbReference type="RuleBase" id="RU003719"/>
    </source>
</evidence>
<dbReference type="InterPro" id="IPR029753">
    <property type="entry name" value="D-isomer_DH_CS"/>
</dbReference>
<dbReference type="InterPro" id="IPR006140">
    <property type="entry name" value="D-isomer_DH_NAD-bd"/>
</dbReference>
<gene>
    <name evidence="7" type="ORF">JP39_04810</name>
</gene>
<evidence type="ECO:0000256" key="3">
    <source>
        <dbReference type="ARBA" id="ARBA00023027"/>
    </source>
</evidence>
<dbReference type="PANTHER" id="PTHR43026:SF1">
    <property type="entry name" value="2-HYDROXYACID DEHYDROGENASE HOMOLOG 1-RELATED"/>
    <property type="match status" value="1"/>
</dbReference>
<dbReference type="Gene3D" id="3.40.50.720">
    <property type="entry name" value="NAD(P)-binding Rossmann-like Domain"/>
    <property type="match status" value="2"/>
</dbReference>
<name>A0A0K2LBP7_9LACO</name>
<keyword evidence="3" id="KW-0520">NAD</keyword>
<evidence type="ECO:0000259" key="5">
    <source>
        <dbReference type="Pfam" id="PF00389"/>
    </source>
</evidence>
<evidence type="ECO:0000313" key="7">
    <source>
        <dbReference type="EMBL" id="ALB28732.1"/>
    </source>
</evidence>
<proteinExistence type="inferred from homology"/>
<dbReference type="GO" id="GO:0051287">
    <property type="term" value="F:NAD binding"/>
    <property type="evidence" value="ECO:0007669"/>
    <property type="project" value="InterPro"/>
</dbReference>
<evidence type="ECO:0000259" key="6">
    <source>
        <dbReference type="Pfam" id="PF02826"/>
    </source>
</evidence>
<evidence type="ECO:0000313" key="8">
    <source>
        <dbReference type="Proteomes" id="UP000061546"/>
    </source>
</evidence>
<sequence>MKLIDFGVREDEKPYIQEWSKDNDVEVKIVTDLLTPETVKMAQGYDGIVAYQQLPYDEKIFDTMNEYGIHVISLRNVGVDNVPIEALKKNNIRLTNVPSYSPEAIAEYSVTGLMALLRNMKHMIRKVDQHDFRWVPDIGRELNQLTVGVAGTGRIGQAAIKIYQGFGAKVIAFDKFHNSELEKQGLYVDSLDTLLKESDVVTLHIPSLGKGHTVINSQSISEMKDDAIVINTARGDLINTKDLYEAVASGKLYGAVLDVYENEVGIFNSDLTDEEFSDELLELVIKSPRFILTPHIAFYTTKAVKNMATISLNSMVDELKNGTSENEIDLNK</sequence>
<accession>A0A0K2LBP7</accession>
<dbReference type="InterPro" id="IPR036291">
    <property type="entry name" value="NAD(P)-bd_dom_sf"/>
</dbReference>
<dbReference type="PANTHER" id="PTHR43026">
    <property type="entry name" value="2-HYDROXYACID DEHYDROGENASE HOMOLOG 1-RELATED"/>
    <property type="match status" value="1"/>
</dbReference>
<organism evidence="7 8">
    <name type="scientific">Companilactobacillus heilongjiangensis</name>
    <dbReference type="NCBI Taxonomy" id="1074467"/>
    <lineage>
        <taxon>Bacteria</taxon>
        <taxon>Bacillati</taxon>
        <taxon>Bacillota</taxon>
        <taxon>Bacilli</taxon>
        <taxon>Lactobacillales</taxon>
        <taxon>Lactobacillaceae</taxon>
        <taxon>Companilactobacillus</taxon>
    </lineage>
</organism>
<evidence type="ECO:0000256" key="1">
    <source>
        <dbReference type="ARBA" id="ARBA00005854"/>
    </source>
</evidence>
<dbReference type="RefSeq" id="WP_041499443.1">
    <property type="nucleotide sequence ID" value="NZ_BJDV01000011.1"/>
</dbReference>
<dbReference type="InterPro" id="IPR058205">
    <property type="entry name" value="D-LDH-like"/>
</dbReference>
<dbReference type="STRING" id="1074467.JP39_04810"/>
<evidence type="ECO:0000256" key="2">
    <source>
        <dbReference type="ARBA" id="ARBA00023002"/>
    </source>
</evidence>
<feature type="domain" description="D-isomer specific 2-hydroxyacid dehydrogenase NAD-binding" evidence="6">
    <location>
        <begin position="112"/>
        <end position="297"/>
    </location>
</feature>
<comment type="similarity">
    <text evidence="1 4">Belongs to the D-isomer specific 2-hydroxyacid dehydrogenase family.</text>
</comment>
<dbReference type="PROSITE" id="PS00671">
    <property type="entry name" value="D_2_HYDROXYACID_DH_3"/>
    <property type="match status" value="1"/>
</dbReference>
<dbReference type="Proteomes" id="UP000061546">
    <property type="component" value="Chromosome"/>
</dbReference>
<protein>
    <submittedName>
        <fullName evidence="7">Lactate dehydrogenase</fullName>
    </submittedName>
</protein>
<dbReference type="Pfam" id="PF02826">
    <property type="entry name" value="2-Hacid_dh_C"/>
    <property type="match status" value="1"/>
</dbReference>
<keyword evidence="8" id="KW-1185">Reference proteome</keyword>
<dbReference type="KEGG" id="lhi:JP39_04810"/>
<dbReference type="SUPFAM" id="SSF52283">
    <property type="entry name" value="Formate/glycerate dehydrogenase catalytic domain-like"/>
    <property type="match status" value="1"/>
</dbReference>
<dbReference type="CDD" id="cd12186">
    <property type="entry name" value="LDH"/>
    <property type="match status" value="1"/>
</dbReference>
<reference evidence="7 8" key="1">
    <citation type="submission" date="2015-08" db="EMBL/GenBank/DDBJ databases">
        <title>Genomic sequence of Lactobacillus heilongjiangensis DSM 28069, isolated from Chinese traditional pickle.</title>
        <authorList>
            <person name="Jiang X."/>
            <person name="Zheng B."/>
            <person name="Cheng H."/>
        </authorList>
    </citation>
    <scope>NUCLEOTIDE SEQUENCE [LARGE SCALE GENOMIC DNA]</scope>
    <source>
        <strain evidence="7 8">DSM 28069</strain>
    </source>
</reference>
<dbReference type="OrthoDB" id="9805416at2"/>
<dbReference type="AlphaFoldDB" id="A0A0K2LBP7"/>
<feature type="domain" description="D-isomer specific 2-hydroxyacid dehydrogenase catalytic" evidence="5">
    <location>
        <begin position="8"/>
        <end position="328"/>
    </location>
</feature>
<dbReference type="SUPFAM" id="SSF51735">
    <property type="entry name" value="NAD(P)-binding Rossmann-fold domains"/>
    <property type="match status" value="1"/>
</dbReference>